<evidence type="ECO:0000256" key="10">
    <source>
        <dbReference type="HAMAP-Rule" id="MF_00123"/>
    </source>
</evidence>
<dbReference type="Pfam" id="PF00750">
    <property type="entry name" value="tRNA-synt_1d"/>
    <property type="match status" value="1"/>
</dbReference>
<dbReference type="RefSeq" id="WP_182540814.1">
    <property type="nucleotide sequence ID" value="NZ_JACGXA010000001.1"/>
</dbReference>
<keyword evidence="5 10" id="KW-0547">Nucleotide-binding</keyword>
<evidence type="ECO:0000256" key="7">
    <source>
        <dbReference type="ARBA" id="ARBA00022917"/>
    </source>
</evidence>
<evidence type="ECO:0000313" key="14">
    <source>
        <dbReference type="EMBL" id="MBA8804987.1"/>
    </source>
</evidence>
<dbReference type="EMBL" id="JACGXA010000001">
    <property type="protein sequence ID" value="MBA8804987.1"/>
    <property type="molecule type" value="Genomic_DNA"/>
</dbReference>
<evidence type="ECO:0000256" key="1">
    <source>
        <dbReference type="ARBA" id="ARBA00004496"/>
    </source>
</evidence>
<keyword evidence="4 10" id="KW-0436">Ligase</keyword>
<dbReference type="InterPro" id="IPR035684">
    <property type="entry name" value="ArgRS_core"/>
</dbReference>
<dbReference type="SUPFAM" id="SSF47323">
    <property type="entry name" value="Anticodon-binding domain of a subclass of class I aminoacyl-tRNA synthetases"/>
    <property type="match status" value="1"/>
</dbReference>
<organism evidence="14 15">
    <name type="scientific">Nocardioides ginsengisegetis</name>
    <dbReference type="NCBI Taxonomy" id="661491"/>
    <lineage>
        <taxon>Bacteria</taxon>
        <taxon>Bacillati</taxon>
        <taxon>Actinomycetota</taxon>
        <taxon>Actinomycetes</taxon>
        <taxon>Propionibacteriales</taxon>
        <taxon>Nocardioidaceae</taxon>
        <taxon>Nocardioides</taxon>
    </lineage>
</organism>
<accession>A0A7W3PAZ2</accession>
<dbReference type="InterPro" id="IPR014729">
    <property type="entry name" value="Rossmann-like_a/b/a_fold"/>
</dbReference>
<dbReference type="InterPro" id="IPR008909">
    <property type="entry name" value="DALR_anticod-bd"/>
</dbReference>
<dbReference type="Gene3D" id="3.40.50.620">
    <property type="entry name" value="HUPs"/>
    <property type="match status" value="1"/>
</dbReference>
<evidence type="ECO:0000256" key="8">
    <source>
        <dbReference type="ARBA" id="ARBA00023146"/>
    </source>
</evidence>
<dbReference type="FunFam" id="1.10.730.10:FF:000008">
    <property type="entry name" value="Arginine--tRNA ligase"/>
    <property type="match status" value="1"/>
</dbReference>
<dbReference type="GO" id="GO:0005737">
    <property type="term" value="C:cytoplasm"/>
    <property type="evidence" value="ECO:0007669"/>
    <property type="project" value="UniProtKB-SubCell"/>
</dbReference>
<dbReference type="Gene3D" id="3.30.1360.70">
    <property type="entry name" value="Arginyl tRNA synthetase N-terminal domain"/>
    <property type="match status" value="1"/>
</dbReference>
<dbReference type="PROSITE" id="PS00178">
    <property type="entry name" value="AA_TRNA_LIGASE_I"/>
    <property type="match status" value="1"/>
</dbReference>
<dbReference type="NCBIfam" id="TIGR00456">
    <property type="entry name" value="argS"/>
    <property type="match status" value="1"/>
</dbReference>
<dbReference type="PANTHER" id="PTHR11956:SF5">
    <property type="entry name" value="ARGININE--TRNA LIGASE, CYTOPLASMIC"/>
    <property type="match status" value="1"/>
</dbReference>
<dbReference type="SMART" id="SM00836">
    <property type="entry name" value="DALR_1"/>
    <property type="match status" value="1"/>
</dbReference>
<dbReference type="Gene3D" id="1.10.730.10">
    <property type="entry name" value="Isoleucyl-tRNA Synthetase, Domain 1"/>
    <property type="match status" value="1"/>
</dbReference>
<dbReference type="AlphaFoldDB" id="A0A7W3PAZ2"/>
<dbReference type="InterPro" id="IPR036695">
    <property type="entry name" value="Arg-tRNA-synth_N_sf"/>
</dbReference>
<comment type="similarity">
    <text evidence="2 10 11">Belongs to the class-I aminoacyl-tRNA synthetase family.</text>
</comment>
<dbReference type="SMART" id="SM01016">
    <property type="entry name" value="Arg_tRNA_synt_N"/>
    <property type="match status" value="1"/>
</dbReference>
<evidence type="ECO:0000256" key="5">
    <source>
        <dbReference type="ARBA" id="ARBA00022741"/>
    </source>
</evidence>
<proteinExistence type="inferred from homology"/>
<keyword evidence="7 10" id="KW-0648">Protein biosynthesis</keyword>
<dbReference type="GO" id="GO:0005524">
    <property type="term" value="F:ATP binding"/>
    <property type="evidence" value="ECO:0007669"/>
    <property type="project" value="UniProtKB-UniRule"/>
</dbReference>
<dbReference type="HAMAP" id="MF_00123">
    <property type="entry name" value="Arg_tRNA_synth"/>
    <property type="match status" value="1"/>
</dbReference>
<evidence type="ECO:0000256" key="6">
    <source>
        <dbReference type="ARBA" id="ARBA00022840"/>
    </source>
</evidence>
<comment type="catalytic activity">
    <reaction evidence="9 10">
        <text>tRNA(Arg) + L-arginine + ATP = L-arginyl-tRNA(Arg) + AMP + diphosphate</text>
        <dbReference type="Rhea" id="RHEA:20301"/>
        <dbReference type="Rhea" id="RHEA-COMP:9658"/>
        <dbReference type="Rhea" id="RHEA-COMP:9673"/>
        <dbReference type="ChEBI" id="CHEBI:30616"/>
        <dbReference type="ChEBI" id="CHEBI:32682"/>
        <dbReference type="ChEBI" id="CHEBI:33019"/>
        <dbReference type="ChEBI" id="CHEBI:78442"/>
        <dbReference type="ChEBI" id="CHEBI:78513"/>
        <dbReference type="ChEBI" id="CHEBI:456215"/>
        <dbReference type="EC" id="6.1.1.19"/>
    </reaction>
</comment>
<sequence>MTAPPGAVTGFPSDVLTDRLQRALGAAFGPEYADVDPVIRPSQFADYQANVALALAKRLGSNPRAVADAIVTHLDVAGVAQAPVVSGPGFVNLTLADQWLADRVTALAADPRLAVPEQEPLVVPIDYSAPNVAKEMHVGHLRTTVVGDALARTLEHLGHRVVRQNHIGDWGTPFGMLIEHLLEVGEHSPESELLVSDPNAFYQAARAKFDADEAAGGQDFAARARRRVVSLQAGDPETLRLWHELIELSTTYFNSIYSLLDVTLTDDDLAGESSYNDDLPGICDELERKGIATMSDGALCVFLDGFTGREGKPQPLIIRKSDGGYGYATTDLATIRHRVTDLHADRVLYVIGAPQDLHLRMVFAAAREAGWLPDDVEVVHVQIGNVLGPDGKILKTRSGAPIRLRALLDEAVARAAAGLAESRPDLDEEERAVIARQVGIGAVKYADLSVAHDSEYTFDLDRMVSLMGNTGPYLQYAAARIRSILRRAEEAEAVAGDVRVGEEAERALMLALLGFAPVVVQVGEALEPHRLCTYLFELAQTFTTFYDNCPVLKGDDLDVRASRLTLCRVTLAVLDQGLGLLGIAAPERM</sequence>
<evidence type="ECO:0000256" key="9">
    <source>
        <dbReference type="ARBA" id="ARBA00049339"/>
    </source>
</evidence>
<keyword evidence="8 10" id="KW-0030">Aminoacyl-tRNA synthetase</keyword>
<evidence type="ECO:0000259" key="12">
    <source>
        <dbReference type="SMART" id="SM00836"/>
    </source>
</evidence>
<dbReference type="PRINTS" id="PR01038">
    <property type="entry name" value="TRNASYNTHARG"/>
</dbReference>
<evidence type="ECO:0000256" key="4">
    <source>
        <dbReference type="ARBA" id="ARBA00022598"/>
    </source>
</evidence>
<dbReference type="GO" id="GO:0006420">
    <property type="term" value="P:arginyl-tRNA aminoacylation"/>
    <property type="evidence" value="ECO:0007669"/>
    <property type="project" value="UniProtKB-UniRule"/>
</dbReference>
<dbReference type="InterPro" id="IPR001278">
    <property type="entry name" value="Arg-tRNA-ligase"/>
</dbReference>
<comment type="subunit">
    <text evidence="10">Monomer.</text>
</comment>
<dbReference type="Proteomes" id="UP000580910">
    <property type="component" value="Unassembled WGS sequence"/>
</dbReference>
<comment type="caution">
    <text evidence="14">The sequence shown here is derived from an EMBL/GenBank/DDBJ whole genome shotgun (WGS) entry which is preliminary data.</text>
</comment>
<dbReference type="Pfam" id="PF03485">
    <property type="entry name" value="Arg_tRNA_synt_N"/>
    <property type="match status" value="1"/>
</dbReference>
<keyword evidence="6 10" id="KW-0067">ATP-binding</keyword>
<dbReference type="EC" id="6.1.1.19" evidence="10"/>
<evidence type="ECO:0000256" key="3">
    <source>
        <dbReference type="ARBA" id="ARBA00022490"/>
    </source>
</evidence>
<protein>
    <recommendedName>
        <fullName evidence="10">Arginine--tRNA ligase</fullName>
        <ecNumber evidence="10">6.1.1.19</ecNumber>
    </recommendedName>
    <alternativeName>
        <fullName evidence="10">Arginyl-tRNA synthetase</fullName>
        <shortName evidence="10">ArgRS</shortName>
    </alternativeName>
</protein>
<evidence type="ECO:0000313" key="15">
    <source>
        <dbReference type="Proteomes" id="UP000580910"/>
    </source>
</evidence>
<dbReference type="CDD" id="cd07956">
    <property type="entry name" value="Anticodon_Ia_Arg"/>
    <property type="match status" value="1"/>
</dbReference>
<dbReference type="SUPFAM" id="SSF52374">
    <property type="entry name" value="Nucleotidylyl transferase"/>
    <property type="match status" value="1"/>
</dbReference>
<reference evidence="14 15" key="1">
    <citation type="submission" date="2020-07" db="EMBL/GenBank/DDBJ databases">
        <title>Sequencing the genomes of 1000 actinobacteria strains.</title>
        <authorList>
            <person name="Klenk H.-P."/>
        </authorList>
    </citation>
    <scope>NUCLEOTIDE SEQUENCE [LARGE SCALE GENOMIC DNA]</scope>
    <source>
        <strain evidence="14 15">DSM 21349</strain>
    </source>
</reference>
<dbReference type="CDD" id="cd00671">
    <property type="entry name" value="ArgRS_core"/>
    <property type="match status" value="1"/>
</dbReference>
<dbReference type="Pfam" id="PF05746">
    <property type="entry name" value="DALR_1"/>
    <property type="match status" value="1"/>
</dbReference>
<keyword evidence="3 10" id="KW-0963">Cytoplasm</keyword>
<evidence type="ECO:0000259" key="13">
    <source>
        <dbReference type="SMART" id="SM01016"/>
    </source>
</evidence>
<evidence type="ECO:0000256" key="11">
    <source>
        <dbReference type="RuleBase" id="RU363038"/>
    </source>
</evidence>
<dbReference type="GO" id="GO:0004814">
    <property type="term" value="F:arginine-tRNA ligase activity"/>
    <property type="evidence" value="ECO:0007669"/>
    <property type="project" value="UniProtKB-UniRule"/>
</dbReference>
<dbReference type="InterPro" id="IPR001412">
    <property type="entry name" value="aa-tRNA-synth_I_CS"/>
</dbReference>
<feature type="domain" description="Arginyl tRNA synthetase N-terminal" evidence="13">
    <location>
        <begin position="14"/>
        <end position="95"/>
    </location>
</feature>
<dbReference type="InterPro" id="IPR009080">
    <property type="entry name" value="tRNAsynth_Ia_anticodon-bd"/>
</dbReference>
<keyword evidence="15" id="KW-1185">Reference proteome</keyword>
<name>A0A7W3PAZ2_9ACTN</name>
<dbReference type="SUPFAM" id="SSF55190">
    <property type="entry name" value="Arginyl-tRNA synthetase (ArgRS), N-terminal 'additional' domain"/>
    <property type="match status" value="1"/>
</dbReference>
<comment type="subcellular location">
    <subcellularLocation>
        <location evidence="1 10">Cytoplasm</location>
    </subcellularLocation>
</comment>
<gene>
    <name evidence="10" type="primary">argS</name>
    <name evidence="14" type="ORF">FB382_003278</name>
</gene>
<evidence type="ECO:0000256" key="2">
    <source>
        <dbReference type="ARBA" id="ARBA00005594"/>
    </source>
</evidence>
<dbReference type="FunFam" id="3.40.50.620:FF:000116">
    <property type="entry name" value="Arginine--tRNA ligase"/>
    <property type="match status" value="1"/>
</dbReference>
<dbReference type="PANTHER" id="PTHR11956">
    <property type="entry name" value="ARGINYL-TRNA SYNTHETASE"/>
    <property type="match status" value="1"/>
</dbReference>
<dbReference type="InterPro" id="IPR005148">
    <property type="entry name" value="Arg-tRNA-synth_N"/>
</dbReference>
<feature type="short sequence motif" description="'HIGH' region" evidence="10">
    <location>
        <begin position="130"/>
        <end position="140"/>
    </location>
</feature>
<feature type="domain" description="DALR anticodon binding" evidence="12">
    <location>
        <begin position="474"/>
        <end position="589"/>
    </location>
</feature>